<accession>A0A7S4EC29</accession>
<dbReference type="AlphaFoldDB" id="A0A7S4EC29"/>
<organism evidence="2">
    <name type="scientific">Pelagomonas calceolata</name>
    <dbReference type="NCBI Taxonomy" id="35677"/>
    <lineage>
        <taxon>Eukaryota</taxon>
        <taxon>Sar</taxon>
        <taxon>Stramenopiles</taxon>
        <taxon>Ochrophyta</taxon>
        <taxon>Pelagophyceae</taxon>
        <taxon>Pelagomonadales</taxon>
        <taxon>Pelagomonadaceae</taxon>
        <taxon>Pelagomonas</taxon>
    </lineage>
</organism>
<feature type="compositionally biased region" description="Basic and acidic residues" evidence="1">
    <location>
        <begin position="384"/>
        <end position="394"/>
    </location>
</feature>
<evidence type="ECO:0000313" key="4">
    <source>
        <dbReference type="Proteomes" id="UP000789595"/>
    </source>
</evidence>
<reference evidence="3" key="2">
    <citation type="submission" date="2021-11" db="EMBL/GenBank/DDBJ databases">
        <authorList>
            <consortium name="Genoscope - CEA"/>
            <person name="William W."/>
        </authorList>
    </citation>
    <scope>NUCLEOTIDE SEQUENCE</scope>
</reference>
<reference evidence="2" key="1">
    <citation type="submission" date="2021-01" db="EMBL/GenBank/DDBJ databases">
        <authorList>
            <person name="Corre E."/>
            <person name="Pelletier E."/>
            <person name="Niang G."/>
            <person name="Scheremetjew M."/>
            <person name="Finn R."/>
            <person name="Kale V."/>
            <person name="Holt S."/>
            <person name="Cochrane G."/>
            <person name="Meng A."/>
            <person name="Brown T."/>
            <person name="Cohen L."/>
        </authorList>
    </citation>
    <scope>NUCLEOTIDE SEQUENCE</scope>
    <source>
        <strain evidence="2">CCMP1756</strain>
    </source>
</reference>
<keyword evidence="4" id="KW-1185">Reference proteome</keyword>
<proteinExistence type="predicted"/>
<evidence type="ECO:0000313" key="3">
    <source>
        <dbReference type="EMBL" id="CAH0377724.1"/>
    </source>
</evidence>
<dbReference type="EMBL" id="CAKKNE010000005">
    <property type="protein sequence ID" value="CAH0377724.1"/>
    <property type="molecule type" value="Genomic_DNA"/>
</dbReference>
<feature type="region of interest" description="Disordered" evidence="1">
    <location>
        <begin position="351"/>
        <end position="413"/>
    </location>
</feature>
<protein>
    <submittedName>
        <fullName evidence="2">Uncharacterized protein</fullName>
    </submittedName>
</protein>
<feature type="compositionally biased region" description="Basic and acidic residues" evidence="1">
    <location>
        <begin position="356"/>
        <end position="367"/>
    </location>
</feature>
<evidence type="ECO:0000313" key="2">
    <source>
        <dbReference type="EMBL" id="CAE0703036.1"/>
    </source>
</evidence>
<dbReference type="Proteomes" id="UP000789595">
    <property type="component" value="Unassembled WGS sequence"/>
</dbReference>
<sequence>MDEAADTPLQTPAPTYGAVPEAAPVSRRPRKALVAALGGAGLLFAAVAVARAPSHEAIGAPSTSSFSMTPGVGIGAVEPARLHAAAQKKPGPKKNAYKEGLKTAEQRMAHYRAMVDELNAKAAVEKTDQSMVAAMCDISSSPLVDWTVCDSFENAAPGGSLLAVEQAFFDAQGLKTHLDECSVSENTDFNWLRPCEWQAVANMGEFCSDKFSPQVPELLPGVSLRPVKPSDDDACTKLTNTEVSSDDCRLCQANAFCSACGADNKYCNAFLKAHPDLLRSETNVGTAEAFFVDKELSYWCSDDVQQAIDAGTYDPNAKYDVPTGAAIYTGTYPESGQADVSKLAEAQKTHTTLPQRHADAGETEQSRKNKQAKKAKVDATPPNPDRHAITRRSPDATWTGSRTATEQERLSAPVESDHKACAYDAAIDRESYIAIGGYDTVAYWSLPSTTDKMPDGSTPMPAPAVKGKSEYAVNHGGHVWYFANQENMDKFIESPNAYVPAFGGFCTWGIAYETWWGCVGNGVLVLPPADPNSWYIKDGKLYFLLFYGLWDWLETEPGGIDQSLAIASGRWRQCFGDIFETNFMFDGVISDLYQGTCEMRDGSAPLQKGDDDSALPY</sequence>
<feature type="region of interest" description="Disordered" evidence="1">
    <location>
        <begin position="1"/>
        <end position="23"/>
    </location>
</feature>
<evidence type="ECO:0000256" key="1">
    <source>
        <dbReference type="SAM" id="MobiDB-lite"/>
    </source>
</evidence>
<dbReference type="EMBL" id="HBIW01021458">
    <property type="protein sequence ID" value="CAE0703036.1"/>
    <property type="molecule type" value="Transcribed_RNA"/>
</dbReference>
<gene>
    <name evidence="2" type="ORF">PCAL00307_LOCUS18483</name>
    <name evidence="3" type="ORF">PECAL_5P22540</name>
</gene>
<name>A0A7S4EC29_9STRA</name>